<dbReference type="Gene3D" id="3.30.1120.10">
    <property type="match status" value="1"/>
</dbReference>
<comment type="similarity">
    <text evidence="2">Belongs to the sulfatase family.</text>
</comment>
<keyword evidence="6" id="KW-0106">Calcium</keyword>
<dbReference type="EMBL" id="CP036299">
    <property type="protein sequence ID" value="QDV31557.1"/>
    <property type="molecule type" value="Genomic_DNA"/>
</dbReference>
<evidence type="ECO:0000256" key="6">
    <source>
        <dbReference type="ARBA" id="ARBA00022837"/>
    </source>
</evidence>
<protein>
    <submittedName>
        <fullName evidence="10">Arylsulfatase</fullName>
        <ecNumber evidence="10">3.1.6.1</ecNumber>
    </submittedName>
</protein>
<dbReference type="FunFam" id="3.40.720.10:FF:000023">
    <property type="entry name" value="Arylsulfatase A"/>
    <property type="match status" value="1"/>
</dbReference>
<feature type="domain" description="Sulfatase N-terminal" evidence="9">
    <location>
        <begin position="36"/>
        <end position="356"/>
    </location>
</feature>
<dbReference type="OrthoDB" id="9783154at2"/>
<feature type="chain" id="PRO_5021934518" evidence="8">
    <location>
        <begin position="31"/>
        <end position="466"/>
    </location>
</feature>
<dbReference type="CDD" id="cd16026">
    <property type="entry name" value="GALNS_like"/>
    <property type="match status" value="1"/>
</dbReference>
<dbReference type="Proteomes" id="UP000315349">
    <property type="component" value="Chromosome"/>
</dbReference>
<keyword evidence="11" id="KW-1185">Reference proteome</keyword>
<reference evidence="10 11" key="1">
    <citation type="submission" date="2019-02" db="EMBL/GenBank/DDBJ databases">
        <title>Deep-cultivation of Planctomycetes and their phenomic and genomic characterization uncovers novel biology.</title>
        <authorList>
            <person name="Wiegand S."/>
            <person name="Jogler M."/>
            <person name="Boedeker C."/>
            <person name="Pinto D."/>
            <person name="Vollmers J."/>
            <person name="Rivas-Marin E."/>
            <person name="Kohn T."/>
            <person name="Peeters S.H."/>
            <person name="Heuer A."/>
            <person name="Rast P."/>
            <person name="Oberbeckmann S."/>
            <person name="Bunk B."/>
            <person name="Jeske O."/>
            <person name="Meyerdierks A."/>
            <person name="Storesund J.E."/>
            <person name="Kallscheuer N."/>
            <person name="Luecker S."/>
            <person name="Lage O.M."/>
            <person name="Pohl T."/>
            <person name="Merkel B.J."/>
            <person name="Hornburger P."/>
            <person name="Mueller R.-W."/>
            <person name="Bruemmer F."/>
            <person name="Labrenz M."/>
            <person name="Spormann A.M."/>
            <person name="Op den Camp H."/>
            <person name="Overmann J."/>
            <person name="Amann R."/>
            <person name="Jetten M.S.M."/>
            <person name="Mascher T."/>
            <person name="Medema M.H."/>
            <person name="Devos D.P."/>
            <person name="Kaster A.-K."/>
            <person name="Ovreas L."/>
            <person name="Rohde M."/>
            <person name="Galperin M.Y."/>
            <person name="Jogler C."/>
        </authorList>
    </citation>
    <scope>NUCLEOTIDE SEQUENCE [LARGE SCALE GENOMIC DNA]</scope>
    <source>
        <strain evidence="10 11">Spb1</strain>
    </source>
</reference>
<dbReference type="GO" id="GO:0004065">
    <property type="term" value="F:arylsulfatase activity"/>
    <property type="evidence" value="ECO:0007669"/>
    <property type="project" value="UniProtKB-EC"/>
</dbReference>
<dbReference type="RefSeq" id="WP_145302624.1">
    <property type="nucleotide sequence ID" value="NZ_CP036299.1"/>
</dbReference>
<evidence type="ECO:0000256" key="3">
    <source>
        <dbReference type="ARBA" id="ARBA00022723"/>
    </source>
</evidence>
<evidence type="ECO:0000313" key="10">
    <source>
        <dbReference type="EMBL" id="QDV31557.1"/>
    </source>
</evidence>
<dbReference type="EC" id="3.1.6.1" evidence="10"/>
<evidence type="ECO:0000256" key="7">
    <source>
        <dbReference type="ARBA" id="ARBA00023180"/>
    </source>
</evidence>
<dbReference type="GO" id="GO:0046872">
    <property type="term" value="F:metal ion binding"/>
    <property type="evidence" value="ECO:0007669"/>
    <property type="project" value="UniProtKB-KW"/>
</dbReference>
<keyword evidence="7" id="KW-0325">Glycoprotein</keyword>
<evidence type="ECO:0000256" key="8">
    <source>
        <dbReference type="SAM" id="SignalP"/>
    </source>
</evidence>
<dbReference type="InterPro" id="IPR050738">
    <property type="entry name" value="Sulfatase"/>
</dbReference>
<dbReference type="InterPro" id="IPR017850">
    <property type="entry name" value="Alkaline_phosphatase_core_sf"/>
</dbReference>
<organism evidence="10 11">
    <name type="scientific">Planctopirus ephydatiae</name>
    <dbReference type="NCBI Taxonomy" id="2528019"/>
    <lineage>
        <taxon>Bacteria</taxon>
        <taxon>Pseudomonadati</taxon>
        <taxon>Planctomycetota</taxon>
        <taxon>Planctomycetia</taxon>
        <taxon>Planctomycetales</taxon>
        <taxon>Planctomycetaceae</taxon>
        <taxon>Planctopirus</taxon>
    </lineage>
</organism>
<keyword evidence="4 8" id="KW-0732">Signal</keyword>
<dbReference type="AlphaFoldDB" id="A0A518GSI6"/>
<dbReference type="Pfam" id="PF00884">
    <property type="entry name" value="Sulfatase"/>
    <property type="match status" value="1"/>
</dbReference>
<dbReference type="PANTHER" id="PTHR42693:SF11">
    <property type="entry name" value="ARYLSULFATASE A"/>
    <property type="match status" value="1"/>
</dbReference>
<sequence length="466" mass="50639" precursor="true">MSPAHHLTSATSRLTLFLLSFCVLCGSSLAADSTKPNIVVIFADDLGYGDLGCYGSPTIRTPHLDQMAAEGLRFTDFYSAAEVCTPSRAALLTGRLPIRSGMCGARRVLFPNSKGGLPPAEITIAEALKEKGYATAHIGKWHLGIHPGSRPLDQGFEQSFGLPYSNDMDARADLPKGATGSPNPPLDGWNVALLRNGEVIEQPANQTTLTRRYTEEAVKFITEKKNVPFFLYMPHTFPHVPMFASQDFKGKSRAGIYGDAVEELDWSVGQVLEALRREGIAENTLVFISSDNGPWLIMGDQGGSAGLLKDGKGSTWEGGMRVPGIAWMPSRIKPGVTSQLASAMDVFPTALALAGASLPKDVVFDGVDLAPLLFESKPLPERPFFYYRGNQLFACRLGEWKAHFQTQTGYGGSKPEQHEPELLFHLGRDPSEKRNVAATHPEVLTRIQEAVKAHQSKVIPGPPQLQ</sequence>
<evidence type="ECO:0000259" key="9">
    <source>
        <dbReference type="Pfam" id="PF00884"/>
    </source>
</evidence>
<dbReference type="InterPro" id="IPR024607">
    <property type="entry name" value="Sulfatase_CS"/>
</dbReference>
<dbReference type="Pfam" id="PF14707">
    <property type="entry name" value="Sulfatase_C"/>
    <property type="match status" value="1"/>
</dbReference>
<dbReference type="Gene3D" id="3.40.720.10">
    <property type="entry name" value="Alkaline Phosphatase, subunit A"/>
    <property type="match status" value="1"/>
</dbReference>
<feature type="signal peptide" evidence="8">
    <location>
        <begin position="1"/>
        <end position="30"/>
    </location>
</feature>
<name>A0A518GSI6_9PLAN</name>
<comment type="cofactor">
    <cofactor evidence="1">
        <name>Ca(2+)</name>
        <dbReference type="ChEBI" id="CHEBI:29108"/>
    </cofactor>
</comment>
<evidence type="ECO:0000256" key="4">
    <source>
        <dbReference type="ARBA" id="ARBA00022729"/>
    </source>
</evidence>
<evidence type="ECO:0000256" key="2">
    <source>
        <dbReference type="ARBA" id="ARBA00008779"/>
    </source>
</evidence>
<keyword evidence="3" id="KW-0479">Metal-binding</keyword>
<dbReference type="KEGG" id="peh:Spb1_35020"/>
<accession>A0A518GSI6</accession>
<proteinExistence type="inferred from homology"/>
<keyword evidence="5 10" id="KW-0378">Hydrolase</keyword>
<dbReference type="InterPro" id="IPR000917">
    <property type="entry name" value="Sulfatase_N"/>
</dbReference>
<dbReference type="PROSITE" id="PS00149">
    <property type="entry name" value="SULFATASE_2"/>
    <property type="match status" value="1"/>
</dbReference>
<gene>
    <name evidence="10" type="primary">atsA_27</name>
    <name evidence="10" type="ORF">Spb1_35020</name>
</gene>
<dbReference type="PANTHER" id="PTHR42693">
    <property type="entry name" value="ARYLSULFATASE FAMILY MEMBER"/>
    <property type="match status" value="1"/>
</dbReference>
<evidence type="ECO:0000256" key="5">
    <source>
        <dbReference type="ARBA" id="ARBA00022801"/>
    </source>
</evidence>
<evidence type="ECO:0000313" key="11">
    <source>
        <dbReference type="Proteomes" id="UP000315349"/>
    </source>
</evidence>
<evidence type="ECO:0000256" key="1">
    <source>
        <dbReference type="ARBA" id="ARBA00001913"/>
    </source>
</evidence>
<dbReference type="SUPFAM" id="SSF53649">
    <property type="entry name" value="Alkaline phosphatase-like"/>
    <property type="match status" value="1"/>
</dbReference>